<dbReference type="Pfam" id="PF01764">
    <property type="entry name" value="Lipase_3"/>
    <property type="match status" value="1"/>
</dbReference>
<dbReference type="Proteomes" id="UP001305779">
    <property type="component" value="Unassembled WGS sequence"/>
</dbReference>
<organism evidence="6 7">
    <name type="scientific">Zasmidium cellare</name>
    <name type="common">Wine cellar mold</name>
    <name type="synonym">Racodium cellare</name>
    <dbReference type="NCBI Taxonomy" id="395010"/>
    <lineage>
        <taxon>Eukaryota</taxon>
        <taxon>Fungi</taxon>
        <taxon>Dikarya</taxon>
        <taxon>Ascomycota</taxon>
        <taxon>Pezizomycotina</taxon>
        <taxon>Dothideomycetes</taxon>
        <taxon>Dothideomycetidae</taxon>
        <taxon>Mycosphaerellales</taxon>
        <taxon>Mycosphaerellaceae</taxon>
        <taxon>Zasmidium</taxon>
    </lineage>
</organism>
<keyword evidence="4" id="KW-0732">Signal</keyword>
<protein>
    <recommendedName>
        <fullName evidence="5">Fungal lipase-type domain-containing protein</fullName>
    </recommendedName>
</protein>
<dbReference type="PANTHER" id="PTHR45856">
    <property type="entry name" value="ALPHA/BETA-HYDROLASES SUPERFAMILY PROTEIN"/>
    <property type="match status" value="1"/>
</dbReference>
<comment type="similarity">
    <text evidence="1">Belongs to the AB hydrolase superfamily. Lipase family. Class 3 subfamily.</text>
</comment>
<sequence length="303" mass="32069">MRLTTAIATLIPIASVSAQSAGKSILGTQRKRESNTNGKVSSSDFNNIIHYTSYAAAAYAETCPTLPFGSSLITSFNYTSTDTKALLFHEPSSNQVIVAFRGSAFPRNLDEDFQFSLTPLTLPGTSCSSCQVHQGFQNVYSAMANDVSSAVSSALSSYAGSSLLVTGHSLGGGLASLAASSLAGQGHQLTVYTYGEPRNGNPAFTSYINNQVPNYYRVTHYNDGVPQIPPQLLGFQHHGTEYFESQQNDNTAASTLKCPGTDPTNCNSAQDFGKDPINGAHIAYSNFVVAGVLFNPACGYVAP</sequence>
<feature type="chain" id="PRO_5046970602" description="Fungal lipase-type domain-containing protein" evidence="4">
    <location>
        <begin position="19"/>
        <end position="303"/>
    </location>
</feature>
<evidence type="ECO:0000313" key="6">
    <source>
        <dbReference type="EMBL" id="KAK4494519.1"/>
    </source>
</evidence>
<comment type="catalytic activity">
    <reaction evidence="2">
        <text>a diacylglycerol + H2O = a monoacylglycerol + a fatty acid + H(+)</text>
        <dbReference type="Rhea" id="RHEA:32731"/>
        <dbReference type="ChEBI" id="CHEBI:15377"/>
        <dbReference type="ChEBI" id="CHEBI:15378"/>
        <dbReference type="ChEBI" id="CHEBI:17408"/>
        <dbReference type="ChEBI" id="CHEBI:18035"/>
        <dbReference type="ChEBI" id="CHEBI:28868"/>
    </reaction>
</comment>
<keyword evidence="7" id="KW-1185">Reference proteome</keyword>
<evidence type="ECO:0000256" key="3">
    <source>
        <dbReference type="ARBA" id="ARBA00048461"/>
    </source>
</evidence>
<reference evidence="6 7" key="1">
    <citation type="journal article" date="2023" name="G3 (Bethesda)">
        <title>A chromosome-level genome assembly of Zasmidium syzygii isolated from banana leaves.</title>
        <authorList>
            <person name="van Westerhoven A.C."/>
            <person name="Mehrabi R."/>
            <person name="Talebi R."/>
            <person name="Steentjes M.B.F."/>
            <person name="Corcolon B."/>
            <person name="Chong P.A."/>
            <person name="Kema G.H.J."/>
            <person name="Seidl M.F."/>
        </authorList>
    </citation>
    <scope>NUCLEOTIDE SEQUENCE [LARGE SCALE GENOMIC DNA]</scope>
    <source>
        <strain evidence="6 7">P124</strain>
    </source>
</reference>
<dbReference type="InterPro" id="IPR029058">
    <property type="entry name" value="AB_hydrolase_fold"/>
</dbReference>
<feature type="signal peptide" evidence="4">
    <location>
        <begin position="1"/>
        <end position="18"/>
    </location>
</feature>
<dbReference type="Gene3D" id="3.40.50.1820">
    <property type="entry name" value="alpha/beta hydrolase"/>
    <property type="match status" value="1"/>
</dbReference>
<evidence type="ECO:0000313" key="7">
    <source>
        <dbReference type="Proteomes" id="UP001305779"/>
    </source>
</evidence>
<comment type="catalytic activity">
    <reaction evidence="3">
        <text>a monoacylglycerol + H2O = glycerol + a fatty acid + H(+)</text>
        <dbReference type="Rhea" id="RHEA:15245"/>
        <dbReference type="ChEBI" id="CHEBI:15377"/>
        <dbReference type="ChEBI" id="CHEBI:15378"/>
        <dbReference type="ChEBI" id="CHEBI:17408"/>
        <dbReference type="ChEBI" id="CHEBI:17754"/>
        <dbReference type="ChEBI" id="CHEBI:28868"/>
    </reaction>
</comment>
<dbReference type="CDD" id="cd00519">
    <property type="entry name" value="Lipase_3"/>
    <property type="match status" value="1"/>
</dbReference>
<name>A0ABR0DZJ7_ZASCE</name>
<evidence type="ECO:0000259" key="5">
    <source>
        <dbReference type="Pfam" id="PF01764"/>
    </source>
</evidence>
<evidence type="ECO:0000256" key="2">
    <source>
        <dbReference type="ARBA" id="ARBA00047591"/>
    </source>
</evidence>
<dbReference type="PANTHER" id="PTHR45856:SF11">
    <property type="entry name" value="FUNGAL LIPASE-LIKE DOMAIN-CONTAINING PROTEIN"/>
    <property type="match status" value="1"/>
</dbReference>
<proteinExistence type="inferred from homology"/>
<comment type="caution">
    <text evidence="6">The sequence shown here is derived from an EMBL/GenBank/DDBJ whole genome shotgun (WGS) entry which is preliminary data.</text>
</comment>
<dbReference type="InterPro" id="IPR051218">
    <property type="entry name" value="Sec_MonoDiacylglyc_Lipase"/>
</dbReference>
<accession>A0ABR0DZJ7</accession>
<evidence type="ECO:0000256" key="1">
    <source>
        <dbReference type="ARBA" id="ARBA00043996"/>
    </source>
</evidence>
<feature type="domain" description="Fungal lipase-type" evidence="5">
    <location>
        <begin position="97"/>
        <end position="231"/>
    </location>
</feature>
<gene>
    <name evidence="6" type="ORF">PRZ48_014817</name>
</gene>
<evidence type="ECO:0000256" key="4">
    <source>
        <dbReference type="SAM" id="SignalP"/>
    </source>
</evidence>
<dbReference type="EMBL" id="JAXOVC010000014">
    <property type="protein sequence ID" value="KAK4494519.1"/>
    <property type="molecule type" value="Genomic_DNA"/>
</dbReference>
<dbReference type="SUPFAM" id="SSF53474">
    <property type="entry name" value="alpha/beta-Hydrolases"/>
    <property type="match status" value="1"/>
</dbReference>
<dbReference type="InterPro" id="IPR002921">
    <property type="entry name" value="Fungal_lipase-type"/>
</dbReference>